<name>A0A1M6QQN0_9FIRM</name>
<gene>
    <name evidence="1" type="ORF">SAMN02745136_01979</name>
</gene>
<evidence type="ECO:0000313" key="1">
    <source>
        <dbReference type="EMBL" id="SHK22337.1"/>
    </source>
</evidence>
<sequence>MHRINSKKQLTEQETKELIKLYDKYITLNESDRLKVIREAEVLLMKGKNNKNQTL</sequence>
<dbReference type="AlphaFoldDB" id="A0A1M6QQN0"/>
<reference evidence="1" key="1">
    <citation type="submission" date="2016-11" db="EMBL/GenBank/DDBJ databases">
        <authorList>
            <person name="Jaros S."/>
            <person name="Januszkiewicz K."/>
            <person name="Wedrychowicz H."/>
        </authorList>
    </citation>
    <scope>NUCLEOTIDE SEQUENCE [LARGE SCALE GENOMIC DNA]</scope>
    <source>
        <strain evidence="1">DSM 15929</strain>
    </source>
</reference>
<dbReference type="EMBL" id="FRAC01000010">
    <property type="protein sequence ID" value="SHK22337.1"/>
    <property type="molecule type" value="Genomic_DNA"/>
</dbReference>
<organism evidence="1 2">
    <name type="scientific">Anaerocolumna jejuensis DSM 15929</name>
    <dbReference type="NCBI Taxonomy" id="1121322"/>
    <lineage>
        <taxon>Bacteria</taxon>
        <taxon>Bacillati</taxon>
        <taxon>Bacillota</taxon>
        <taxon>Clostridia</taxon>
        <taxon>Lachnospirales</taxon>
        <taxon>Lachnospiraceae</taxon>
        <taxon>Anaerocolumna</taxon>
    </lineage>
</organism>
<accession>A0A1M6QQN0</accession>
<protein>
    <submittedName>
        <fullName evidence="1">Uncharacterized protein</fullName>
    </submittedName>
</protein>
<evidence type="ECO:0000313" key="2">
    <source>
        <dbReference type="Proteomes" id="UP000184386"/>
    </source>
</evidence>
<proteinExistence type="predicted"/>
<keyword evidence="2" id="KW-1185">Reference proteome</keyword>
<dbReference type="Proteomes" id="UP000184386">
    <property type="component" value="Unassembled WGS sequence"/>
</dbReference>
<dbReference type="RefSeq" id="WP_170866625.1">
    <property type="nucleotide sequence ID" value="NZ_FRAC01000010.1"/>
</dbReference>